<feature type="chain" id="PRO_5047082770" evidence="1">
    <location>
        <begin position="20"/>
        <end position="241"/>
    </location>
</feature>
<feature type="signal peptide" evidence="1">
    <location>
        <begin position="1"/>
        <end position="19"/>
    </location>
</feature>
<dbReference type="Pfam" id="PF04402">
    <property type="entry name" value="SIMPL"/>
    <property type="match status" value="1"/>
</dbReference>
<dbReference type="PANTHER" id="PTHR34387">
    <property type="entry name" value="SLR1258 PROTEIN"/>
    <property type="match status" value="1"/>
</dbReference>
<dbReference type="InterPro" id="IPR052022">
    <property type="entry name" value="26kDa_periplasmic_antigen"/>
</dbReference>
<dbReference type="PANTHER" id="PTHR34387:SF1">
    <property type="entry name" value="PERIPLASMIC IMMUNOGENIC PROTEIN"/>
    <property type="match status" value="1"/>
</dbReference>
<dbReference type="EMBL" id="CP029600">
    <property type="protein sequence ID" value="AWO02290.1"/>
    <property type="molecule type" value="Genomic_DNA"/>
</dbReference>
<protein>
    <submittedName>
        <fullName evidence="2">SIMPL domain-containing protein</fullName>
    </submittedName>
</protein>
<name>A0ABM6WE94_9BACT</name>
<reference evidence="2 3" key="1">
    <citation type="submission" date="2018-05" db="EMBL/GenBank/DDBJ databases">
        <title>Chitinophaga sp. nov., isolated from rhizosphere soil of Alhagi.</title>
        <authorList>
            <person name="Liu Y."/>
        </authorList>
    </citation>
    <scope>NUCLEOTIDE SEQUENCE [LARGE SCALE GENOMIC DNA]</scope>
    <source>
        <strain evidence="2 3">T22</strain>
    </source>
</reference>
<keyword evidence="3" id="KW-1185">Reference proteome</keyword>
<evidence type="ECO:0000256" key="1">
    <source>
        <dbReference type="SAM" id="SignalP"/>
    </source>
</evidence>
<sequence>MKKLTVLLMGLFMTATAFAQTPDSKPPVKKIEVTGSAEMEITPDVITLNITLREYMKSKTSKVAITTLEKQLQDAVEKAGIPKENFTIANVFGYNYDQWWKKKKNDVDFMARKQYSLKLNRLDKINGILSAVDDEGIESVNIASYTHSKMDEYRKQVKMNALKAAKTKAEYLLGAIDEKIAGVIEVQEFNTDQYSDVRPEVANVRMYKAAAADAMGGAPDSNIDFKTIKVRAEVRAVFGIK</sequence>
<gene>
    <name evidence="2" type="ORF">DLD77_08755</name>
</gene>
<keyword evidence="1" id="KW-0732">Signal</keyword>
<dbReference type="Gene3D" id="3.30.110.170">
    <property type="entry name" value="Protein of unknown function (DUF541), domain 1"/>
    <property type="match status" value="1"/>
</dbReference>
<proteinExistence type="predicted"/>
<evidence type="ECO:0000313" key="3">
    <source>
        <dbReference type="Proteomes" id="UP000246099"/>
    </source>
</evidence>
<dbReference type="InterPro" id="IPR007497">
    <property type="entry name" value="SIMPL/DUF541"/>
</dbReference>
<dbReference type="Gene3D" id="3.30.70.2970">
    <property type="entry name" value="Protein of unknown function (DUF541), domain 2"/>
    <property type="match status" value="1"/>
</dbReference>
<evidence type="ECO:0000313" key="2">
    <source>
        <dbReference type="EMBL" id="AWO02290.1"/>
    </source>
</evidence>
<organism evidence="2 3">
    <name type="scientific">Chitinophaga alhagiae</name>
    <dbReference type="NCBI Taxonomy" id="2203219"/>
    <lineage>
        <taxon>Bacteria</taxon>
        <taxon>Pseudomonadati</taxon>
        <taxon>Bacteroidota</taxon>
        <taxon>Chitinophagia</taxon>
        <taxon>Chitinophagales</taxon>
        <taxon>Chitinophagaceae</taxon>
        <taxon>Chitinophaga</taxon>
    </lineage>
</organism>
<accession>A0ABM6WE94</accession>
<dbReference type="Proteomes" id="UP000246099">
    <property type="component" value="Chromosome"/>
</dbReference>
<dbReference type="RefSeq" id="WP_119077987.1">
    <property type="nucleotide sequence ID" value="NZ_CP029600.1"/>
</dbReference>